<feature type="compositionally biased region" description="Basic and acidic residues" evidence="2">
    <location>
        <begin position="13"/>
        <end position="29"/>
    </location>
</feature>
<evidence type="ECO:0000259" key="3">
    <source>
        <dbReference type="Pfam" id="PF00372"/>
    </source>
</evidence>
<dbReference type="InterPro" id="IPR031865">
    <property type="entry name" value="DUF4757"/>
</dbReference>
<dbReference type="PANTHER" id="PTHR11511:SF5">
    <property type="entry name" value="FAT-BODY PROTEIN 1-RELATED"/>
    <property type="match status" value="1"/>
</dbReference>
<feature type="region of interest" description="Disordered" evidence="2">
    <location>
        <begin position="1"/>
        <end position="49"/>
    </location>
</feature>
<dbReference type="AlphaFoldDB" id="A0A8D8QL30"/>
<dbReference type="PROSITE" id="PS00209">
    <property type="entry name" value="HEMOCYANIN_1"/>
    <property type="match status" value="1"/>
</dbReference>
<feature type="compositionally biased region" description="Polar residues" evidence="2">
    <location>
        <begin position="219"/>
        <end position="230"/>
    </location>
</feature>
<dbReference type="PANTHER" id="PTHR11511">
    <property type="entry name" value="LARVAL STORAGE PROTEIN/PHENOLOXIDASE"/>
    <property type="match status" value="1"/>
</dbReference>
<evidence type="ECO:0000313" key="6">
    <source>
        <dbReference type="EMBL" id="CAG6633359.1"/>
    </source>
</evidence>
<dbReference type="GO" id="GO:0045735">
    <property type="term" value="F:nutrient reservoir activity"/>
    <property type="evidence" value="ECO:0007669"/>
    <property type="project" value="UniProtKB-KW"/>
</dbReference>
<dbReference type="InterPro" id="IPR005204">
    <property type="entry name" value="Hemocyanin_N"/>
</dbReference>
<feature type="compositionally biased region" description="Basic residues" evidence="2">
    <location>
        <begin position="551"/>
        <end position="562"/>
    </location>
</feature>
<evidence type="ECO:0000256" key="2">
    <source>
        <dbReference type="SAM" id="MobiDB-lite"/>
    </source>
</evidence>
<feature type="region of interest" description="Disordered" evidence="2">
    <location>
        <begin position="117"/>
        <end position="232"/>
    </location>
</feature>
<proteinExistence type="predicted"/>
<reference evidence="6" key="1">
    <citation type="submission" date="2021-05" db="EMBL/GenBank/DDBJ databases">
        <authorList>
            <person name="Alioto T."/>
            <person name="Alioto T."/>
            <person name="Gomez Garrido J."/>
        </authorList>
    </citation>
    <scope>NUCLEOTIDE SEQUENCE</scope>
</reference>
<feature type="compositionally biased region" description="Low complexity" evidence="2">
    <location>
        <begin position="277"/>
        <end position="313"/>
    </location>
</feature>
<dbReference type="PRINTS" id="PR00187">
    <property type="entry name" value="HAEMOCYANIN"/>
</dbReference>
<evidence type="ECO:0000256" key="1">
    <source>
        <dbReference type="ARBA" id="ARBA00022761"/>
    </source>
</evidence>
<accession>A0A8D8QL30</accession>
<dbReference type="EMBL" id="HBUF01082516">
    <property type="protein sequence ID" value="CAG6633359.1"/>
    <property type="molecule type" value="Transcribed_RNA"/>
</dbReference>
<dbReference type="Gene3D" id="1.20.1370.10">
    <property type="entry name" value="Hemocyanin, N-terminal domain"/>
    <property type="match status" value="1"/>
</dbReference>
<sequence length="562" mass="64033">MPEESYNSPQSMDEVKSDLSHNFNQEHAELIPTRSTKIPTSKPPTNPLQFVKVGPAALYKTANDQIKKVEVVKKVKEEVKETTDWQSNLDNWKCSRRKRQEHIIERVVEVKKLESTDLDKQGRKNKTFSEMMEERTSKGRKPVGIPTYEDDSNDLSDLGLSTSTSSNNNDSEMNNSENTEDIPPDKTALEDEPATKPSDSVDSVPDTKVSCTEPKPKTKSIQPSKSQPSLYSARRNSLIVEQKIKECTSDSQASASSKKPIVLPKIDINKRKHLFENPNNNNNTNNEQNNNNNNNGNNYNNNGNNNNNNNGANVLNQQQLQNQQEVLQLLENVHQPNQNQNQANIGNNFASNFNPNQFQNPEAAQQYFEAFQQGQLQQRGSAFSPLNNNQLNEAVQLFDLFYFANDFDTFYQAACFARDHVNEGQFVYAFYTAVVQRPDTEYIALPAISEVYPQLFVKASTIKQAQDAAAQGQNNFNANVQQAGQQNECQNENSIVAECNDNENAVSYFREDVGLNQNNFYYHIHFPFWFSSQKYNKNNNNNNEKDLVLEKKRKKKKKEKKK</sequence>
<dbReference type="InterPro" id="IPR013788">
    <property type="entry name" value="Hemocyanin/hexamerin"/>
</dbReference>
<evidence type="ECO:0000259" key="4">
    <source>
        <dbReference type="Pfam" id="PF03722"/>
    </source>
</evidence>
<feature type="domain" description="Hemocyanin middle" evidence="3">
    <location>
        <begin position="447"/>
        <end position="541"/>
    </location>
</feature>
<name>A0A8D8QL30_9HEMI</name>
<evidence type="ECO:0000259" key="5">
    <source>
        <dbReference type="Pfam" id="PF15949"/>
    </source>
</evidence>
<dbReference type="SUPFAM" id="SSF48056">
    <property type="entry name" value="Di-copper centre-containing domain"/>
    <property type="match status" value="1"/>
</dbReference>
<feature type="domain" description="Hemocyanin N-terminal" evidence="4">
    <location>
        <begin position="320"/>
        <end position="441"/>
    </location>
</feature>
<dbReference type="Pfam" id="PF15949">
    <property type="entry name" value="DUF4757"/>
    <property type="match status" value="1"/>
</dbReference>
<dbReference type="InterPro" id="IPR008922">
    <property type="entry name" value="Di-copper_centre_dom_sf"/>
</dbReference>
<feature type="region of interest" description="Disordered" evidence="2">
    <location>
        <begin position="540"/>
        <end position="562"/>
    </location>
</feature>
<organism evidence="6">
    <name type="scientific">Cacopsylla melanoneura</name>
    <dbReference type="NCBI Taxonomy" id="428564"/>
    <lineage>
        <taxon>Eukaryota</taxon>
        <taxon>Metazoa</taxon>
        <taxon>Ecdysozoa</taxon>
        <taxon>Arthropoda</taxon>
        <taxon>Hexapoda</taxon>
        <taxon>Insecta</taxon>
        <taxon>Pterygota</taxon>
        <taxon>Neoptera</taxon>
        <taxon>Paraneoptera</taxon>
        <taxon>Hemiptera</taxon>
        <taxon>Sternorrhyncha</taxon>
        <taxon>Psylloidea</taxon>
        <taxon>Psyllidae</taxon>
        <taxon>Psyllinae</taxon>
        <taxon>Cacopsylla</taxon>
    </lineage>
</organism>
<feature type="domain" description="DUF4757" evidence="5">
    <location>
        <begin position="67"/>
        <end position="134"/>
    </location>
</feature>
<dbReference type="Gene3D" id="1.10.1280.10">
    <property type="entry name" value="Di-copper center containing domain from catechol oxidase"/>
    <property type="match status" value="1"/>
</dbReference>
<dbReference type="SUPFAM" id="SSF48050">
    <property type="entry name" value="Hemocyanin, N-terminal domain"/>
    <property type="match status" value="1"/>
</dbReference>
<feature type="compositionally biased region" description="Polar residues" evidence="2">
    <location>
        <begin position="1"/>
        <end position="11"/>
    </location>
</feature>
<dbReference type="InterPro" id="IPR000896">
    <property type="entry name" value="Hemocyanin/hexamerin_mid_dom"/>
</dbReference>
<keyword evidence="1" id="KW-0758">Storage protein</keyword>
<dbReference type="Pfam" id="PF00372">
    <property type="entry name" value="Hemocyanin_M"/>
    <property type="match status" value="1"/>
</dbReference>
<feature type="region of interest" description="Disordered" evidence="2">
    <location>
        <begin position="274"/>
        <end position="313"/>
    </location>
</feature>
<dbReference type="InterPro" id="IPR036697">
    <property type="entry name" value="Hemocyanin_N_sf"/>
</dbReference>
<dbReference type="Pfam" id="PF03722">
    <property type="entry name" value="Hemocyanin_N"/>
    <property type="match status" value="1"/>
</dbReference>
<protein>
    <submittedName>
        <fullName evidence="6">Arylphorin</fullName>
    </submittedName>
</protein>
<dbReference type="GO" id="GO:0005576">
    <property type="term" value="C:extracellular region"/>
    <property type="evidence" value="ECO:0007669"/>
    <property type="project" value="UniProtKB-ARBA"/>
</dbReference>
<feature type="compositionally biased region" description="Low complexity" evidence="2">
    <location>
        <begin position="155"/>
        <end position="177"/>
    </location>
</feature>